<organism evidence="3 4">
    <name type="scientific">Ferroglobus placidus (strain DSM 10642 / AEDII12DO)</name>
    <dbReference type="NCBI Taxonomy" id="589924"/>
    <lineage>
        <taxon>Archaea</taxon>
        <taxon>Methanobacteriati</taxon>
        <taxon>Methanobacteriota</taxon>
        <taxon>Archaeoglobi</taxon>
        <taxon>Archaeoglobales</taxon>
        <taxon>Archaeoglobaceae</taxon>
        <taxon>Ferroglobus</taxon>
    </lineage>
</organism>
<keyword evidence="4" id="KW-1185">Reference proteome</keyword>
<dbReference type="InterPro" id="IPR000620">
    <property type="entry name" value="EamA_dom"/>
</dbReference>
<accession>D3RZV1</accession>
<dbReference type="RefSeq" id="WP_012966353.1">
    <property type="nucleotide sequence ID" value="NC_013849.1"/>
</dbReference>
<dbReference type="SUPFAM" id="SSF103481">
    <property type="entry name" value="Multidrug resistance efflux transporter EmrE"/>
    <property type="match status" value="2"/>
</dbReference>
<reference evidence="3 4" key="2">
    <citation type="journal article" date="2011" name="Stand. Genomic Sci.">
        <title>Complete genome sequence of Ferroglobus placidus AEDII12DO.</title>
        <authorList>
            <person name="Anderson I."/>
            <person name="Risso C."/>
            <person name="Holmes D."/>
            <person name="Lucas S."/>
            <person name="Copeland A."/>
            <person name="Lapidus A."/>
            <person name="Cheng J.F."/>
            <person name="Bruce D."/>
            <person name="Goodwin L."/>
            <person name="Pitluck S."/>
            <person name="Saunders E."/>
            <person name="Brettin T."/>
            <person name="Detter J.C."/>
            <person name="Han C."/>
            <person name="Tapia R."/>
            <person name="Larimer F."/>
            <person name="Land M."/>
            <person name="Hauser L."/>
            <person name="Woyke T."/>
            <person name="Lovley D."/>
            <person name="Kyrpides N."/>
            <person name="Ivanova N."/>
        </authorList>
    </citation>
    <scope>NUCLEOTIDE SEQUENCE [LARGE SCALE GENOMIC DNA]</scope>
    <source>
        <strain evidence="4">DSM 10642 / AEDII12DO</strain>
    </source>
</reference>
<dbReference type="eggNOG" id="arCOG00272">
    <property type="taxonomic scope" value="Archaea"/>
</dbReference>
<evidence type="ECO:0000256" key="1">
    <source>
        <dbReference type="SAM" id="Phobius"/>
    </source>
</evidence>
<dbReference type="PANTHER" id="PTHR22911">
    <property type="entry name" value="ACYL-MALONYL CONDENSING ENZYME-RELATED"/>
    <property type="match status" value="1"/>
</dbReference>
<dbReference type="Pfam" id="PF00892">
    <property type="entry name" value="EamA"/>
    <property type="match status" value="2"/>
</dbReference>
<proteinExistence type="predicted"/>
<dbReference type="PaxDb" id="589924-Ferp_1873"/>
<feature type="transmembrane region" description="Helical" evidence="1">
    <location>
        <begin position="255"/>
        <end position="272"/>
    </location>
</feature>
<dbReference type="KEGG" id="fpl:Ferp_1873"/>
<dbReference type="STRING" id="589924.Ferp_1873"/>
<feature type="transmembrane region" description="Helical" evidence="1">
    <location>
        <begin position="199"/>
        <end position="218"/>
    </location>
</feature>
<evidence type="ECO:0000313" key="3">
    <source>
        <dbReference type="EMBL" id="ADC66014.1"/>
    </source>
</evidence>
<feature type="domain" description="EamA" evidence="2">
    <location>
        <begin position="143"/>
        <end position="272"/>
    </location>
</feature>
<keyword evidence="1" id="KW-0472">Membrane</keyword>
<dbReference type="Gene3D" id="1.10.3730.20">
    <property type="match status" value="1"/>
</dbReference>
<evidence type="ECO:0000259" key="2">
    <source>
        <dbReference type="Pfam" id="PF00892"/>
    </source>
</evidence>
<feature type="transmembrane region" description="Helical" evidence="1">
    <location>
        <begin position="102"/>
        <end position="132"/>
    </location>
</feature>
<protein>
    <recommendedName>
        <fullName evidence="2">EamA domain-containing protein</fullName>
    </recommendedName>
</protein>
<dbReference type="EMBL" id="CP001899">
    <property type="protein sequence ID" value="ADC66014.1"/>
    <property type="molecule type" value="Genomic_DNA"/>
</dbReference>
<dbReference type="HOGENOM" id="CLU_082650_1_0_2"/>
<keyword evidence="1" id="KW-0812">Transmembrane</keyword>
<dbReference type="Proteomes" id="UP000002613">
    <property type="component" value="Chromosome"/>
</dbReference>
<dbReference type="GeneID" id="8779402"/>
<feature type="transmembrane region" description="Helical" evidence="1">
    <location>
        <begin position="35"/>
        <end position="55"/>
    </location>
</feature>
<name>D3RZV1_FERPA</name>
<gene>
    <name evidence="3" type="ordered locus">Ferp_1873</name>
</gene>
<dbReference type="PANTHER" id="PTHR22911:SF137">
    <property type="entry name" value="SOLUTE CARRIER FAMILY 35 MEMBER G2-RELATED"/>
    <property type="match status" value="1"/>
</dbReference>
<dbReference type="InterPro" id="IPR037185">
    <property type="entry name" value="EmrE-like"/>
</dbReference>
<feature type="transmembrane region" description="Helical" evidence="1">
    <location>
        <begin position="62"/>
        <end position="82"/>
    </location>
</feature>
<feature type="transmembrane region" description="Helical" evidence="1">
    <location>
        <begin position="168"/>
        <end position="187"/>
    </location>
</feature>
<feature type="domain" description="EamA" evidence="2">
    <location>
        <begin position="4"/>
        <end position="134"/>
    </location>
</feature>
<dbReference type="OrthoDB" id="51679at2157"/>
<keyword evidence="1" id="KW-1133">Transmembrane helix</keyword>
<feature type="transmembrane region" description="Helical" evidence="1">
    <location>
        <begin position="144"/>
        <end position="162"/>
    </location>
</feature>
<dbReference type="GO" id="GO:0016020">
    <property type="term" value="C:membrane"/>
    <property type="evidence" value="ECO:0007669"/>
    <property type="project" value="InterPro"/>
</dbReference>
<sequence>MIVGVALAVISAFCWGAGGSVFKRGLRGISEIEGNLLRSVFVSLYLFPFVVISGFKLYDLNTIILLILSSLLAFFVGDLLYFSSLKRSTVSVSLPLASTYPIHVLILSSIIYKTQITLELVLASFLVLLAVIVVPKESGGRISGAYLALLAALSWALSMIILDYLTKVMSTVEIAFYRMLLNAALLFSLTRRVKFSKDAAIFMGVIGGLISAIGILSFVKAVELIGSHRVSPISATSPVIGAVISRIYLKEKLTLRSLFAAFLIFLSVLLVSKSF</sequence>
<reference evidence="4" key="1">
    <citation type="submission" date="2010-02" db="EMBL/GenBank/DDBJ databases">
        <title>Complete sequence of Ferroglobus placidus DSM 10642.</title>
        <authorList>
            <consortium name="US DOE Joint Genome Institute"/>
            <person name="Lucas S."/>
            <person name="Copeland A."/>
            <person name="Lapidus A."/>
            <person name="Cheng J.-F."/>
            <person name="Bruce D."/>
            <person name="Goodwin L."/>
            <person name="Pitluck S."/>
            <person name="Saunders E."/>
            <person name="Brettin T."/>
            <person name="Detter J.C."/>
            <person name="Han C."/>
            <person name="Tapia R."/>
            <person name="Larimer F."/>
            <person name="Land M."/>
            <person name="Hauser L."/>
            <person name="Kyrpides N."/>
            <person name="Ivanova N."/>
            <person name="Holmes D."/>
            <person name="Lovley D."/>
            <person name="Kyrpides N."/>
            <person name="Anderson I.J."/>
            <person name="Woyke T."/>
        </authorList>
    </citation>
    <scope>NUCLEOTIDE SEQUENCE [LARGE SCALE GENOMIC DNA]</scope>
    <source>
        <strain evidence="4">DSM 10642 / AEDII12DO</strain>
    </source>
</reference>
<evidence type="ECO:0000313" key="4">
    <source>
        <dbReference type="Proteomes" id="UP000002613"/>
    </source>
</evidence>
<dbReference type="AlphaFoldDB" id="D3RZV1"/>